<comment type="subcellular location">
    <subcellularLocation>
        <location evidence="1">Membrane</location>
        <topology evidence="1">Multi-pass membrane protein</topology>
    </subcellularLocation>
</comment>
<proteinExistence type="predicted"/>
<evidence type="ECO:0000256" key="1">
    <source>
        <dbReference type="ARBA" id="ARBA00004141"/>
    </source>
</evidence>
<feature type="transmembrane region" description="Helical" evidence="6">
    <location>
        <begin position="53"/>
        <end position="75"/>
    </location>
</feature>
<dbReference type="PATRIC" id="fig|401562.3.peg.4323"/>
<keyword evidence="3 6" id="KW-0812">Transmembrane</keyword>
<dbReference type="InterPro" id="IPR036259">
    <property type="entry name" value="MFS_trans_sf"/>
</dbReference>
<dbReference type="Proteomes" id="UP000078272">
    <property type="component" value="Unassembled WGS sequence"/>
</dbReference>
<feature type="transmembrane region" description="Helical" evidence="6">
    <location>
        <begin position="180"/>
        <end position="201"/>
    </location>
</feature>
<dbReference type="FunFam" id="1.20.1250.20:FF:000018">
    <property type="entry name" value="MFS transporter permease"/>
    <property type="match status" value="1"/>
</dbReference>
<feature type="transmembrane region" description="Helical" evidence="6">
    <location>
        <begin position="87"/>
        <end position="106"/>
    </location>
</feature>
<feature type="transmembrane region" description="Helical" evidence="6">
    <location>
        <begin position="145"/>
        <end position="168"/>
    </location>
</feature>
<feature type="domain" description="Major facilitator superfamily (MFS) profile" evidence="7">
    <location>
        <begin position="20"/>
        <end position="431"/>
    </location>
</feature>
<dbReference type="EMBL" id="LDPZ01000006">
    <property type="protein sequence ID" value="KTQ97804.1"/>
    <property type="molecule type" value="Genomic_DNA"/>
</dbReference>
<feature type="transmembrane region" description="Helical" evidence="6">
    <location>
        <begin position="406"/>
        <end position="427"/>
    </location>
</feature>
<feature type="transmembrane region" description="Helical" evidence="6">
    <location>
        <begin position="287"/>
        <end position="305"/>
    </location>
</feature>
<feature type="transmembrane region" description="Helical" evidence="6">
    <location>
        <begin position="246"/>
        <end position="267"/>
    </location>
</feature>
<evidence type="ECO:0000313" key="9">
    <source>
        <dbReference type="Proteomes" id="UP000078272"/>
    </source>
</evidence>
<evidence type="ECO:0000256" key="6">
    <source>
        <dbReference type="SAM" id="Phobius"/>
    </source>
</evidence>
<keyword evidence="2" id="KW-0813">Transport</keyword>
<reference evidence="8 9" key="1">
    <citation type="journal article" date="2016" name="Front. Microbiol.">
        <title>Genomic Resource of Rice Seed Associated Bacteria.</title>
        <authorList>
            <person name="Midha S."/>
            <person name="Bansal K."/>
            <person name="Sharma S."/>
            <person name="Kumar N."/>
            <person name="Patil P.P."/>
            <person name="Chaudhry V."/>
            <person name="Patil P.B."/>
        </authorList>
    </citation>
    <scope>NUCLEOTIDE SEQUENCE [LARGE SCALE GENOMIC DNA]</scope>
    <source>
        <strain evidence="8 9">NS226</strain>
    </source>
</reference>
<evidence type="ECO:0000256" key="5">
    <source>
        <dbReference type="ARBA" id="ARBA00023136"/>
    </source>
</evidence>
<dbReference type="PANTHER" id="PTHR43791">
    <property type="entry name" value="PERMEASE-RELATED"/>
    <property type="match status" value="1"/>
</dbReference>
<gene>
    <name evidence="8" type="ORF">NS226_03990</name>
</gene>
<protein>
    <submittedName>
        <fullName evidence="8">MFS transporter</fullName>
    </submittedName>
</protein>
<feature type="transmembrane region" description="Helical" evidence="6">
    <location>
        <begin position="16"/>
        <end position="33"/>
    </location>
</feature>
<dbReference type="InterPro" id="IPR011701">
    <property type="entry name" value="MFS"/>
</dbReference>
<dbReference type="PANTHER" id="PTHR43791:SF36">
    <property type="entry name" value="TRANSPORTER, PUTATIVE (AFU_ORTHOLOGUE AFUA_6G08340)-RELATED"/>
    <property type="match status" value="1"/>
</dbReference>
<feature type="transmembrane region" description="Helical" evidence="6">
    <location>
        <begin position="317"/>
        <end position="334"/>
    </location>
</feature>
<dbReference type="Pfam" id="PF07690">
    <property type="entry name" value="MFS_1"/>
    <property type="match status" value="1"/>
</dbReference>
<dbReference type="GO" id="GO:0016020">
    <property type="term" value="C:membrane"/>
    <property type="evidence" value="ECO:0007669"/>
    <property type="project" value="UniProtKB-SubCell"/>
</dbReference>
<evidence type="ECO:0000259" key="7">
    <source>
        <dbReference type="PROSITE" id="PS50850"/>
    </source>
</evidence>
<accession>A0A175RF30</accession>
<dbReference type="SUPFAM" id="SSF103473">
    <property type="entry name" value="MFS general substrate transporter"/>
    <property type="match status" value="1"/>
</dbReference>
<evidence type="ECO:0000256" key="3">
    <source>
        <dbReference type="ARBA" id="ARBA00022692"/>
    </source>
</evidence>
<dbReference type="InterPro" id="IPR020846">
    <property type="entry name" value="MFS_dom"/>
</dbReference>
<dbReference type="Gene3D" id="1.20.1250.20">
    <property type="entry name" value="MFS general substrate transporter like domains"/>
    <property type="match status" value="2"/>
</dbReference>
<dbReference type="CDD" id="cd17319">
    <property type="entry name" value="MFS_ExuT_GudP_like"/>
    <property type="match status" value="1"/>
</dbReference>
<dbReference type="PROSITE" id="PS50850">
    <property type="entry name" value="MFS"/>
    <property type="match status" value="1"/>
</dbReference>
<feature type="transmembrane region" description="Helical" evidence="6">
    <location>
        <begin position="373"/>
        <end position="394"/>
    </location>
</feature>
<feature type="transmembrane region" description="Helical" evidence="6">
    <location>
        <begin position="340"/>
        <end position="361"/>
    </location>
</feature>
<sequence>MTTTPTSVETSTISKIVWRLVPFLGLMFFINFLDRTAIGFAGPNGMTQDLGLSAAQFGFAAGIFFFGYIILEIPSNLALHKFGARRWLARIMVSWGIVSLLFTFVQDATQLYWLRFLLGIAEAGFFPGAILFLSLWVPARHRAKVLAVFYVAQPLTTVIGAPLASLLIDMHGLFGLEGWRVMFMGVSIPAILVGIVTYFYLPDTPNDATWLTPAERDWLNEELAREDRSKSTGGHISRKALTDGRVWALSLIYFGFIYGLYALGFFLPTIIGGFETAFGTKFTVMQRGLITAIPYLPAAVALVLWSRDATRRGVRPWHIGIPALLGAISIPLALTMQSPAATIAVITITACAIFSALPNFWSFPARFLTGAGAAAGIALINTMGNVAGFAAPYITGAVKDWTGGYVVPMVIVGGFMALSALLAFLILPRLEGPVAVPDVRPLRKAA</sequence>
<evidence type="ECO:0000313" key="8">
    <source>
        <dbReference type="EMBL" id="KTQ97804.1"/>
    </source>
</evidence>
<feature type="transmembrane region" description="Helical" evidence="6">
    <location>
        <begin position="112"/>
        <end position="133"/>
    </location>
</feature>
<dbReference type="AlphaFoldDB" id="A0A175RF30"/>
<evidence type="ECO:0000256" key="4">
    <source>
        <dbReference type="ARBA" id="ARBA00022989"/>
    </source>
</evidence>
<dbReference type="eggNOG" id="COG2223">
    <property type="taxonomic scope" value="Bacteria"/>
</dbReference>
<dbReference type="RefSeq" id="WP_058633874.1">
    <property type="nucleotide sequence ID" value="NZ_LDPZ01000006.1"/>
</dbReference>
<comment type="caution">
    <text evidence="8">The sequence shown here is derived from an EMBL/GenBank/DDBJ whole genome shotgun (WGS) entry which is preliminary data.</text>
</comment>
<keyword evidence="5 6" id="KW-0472">Membrane</keyword>
<dbReference type="OrthoDB" id="9773957at2"/>
<dbReference type="STRING" id="401562.NS365_05810"/>
<organism evidence="8 9">
    <name type="scientific">Aureimonas ureilytica</name>
    <dbReference type="NCBI Taxonomy" id="401562"/>
    <lineage>
        <taxon>Bacteria</taxon>
        <taxon>Pseudomonadati</taxon>
        <taxon>Pseudomonadota</taxon>
        <taxon>Alphaproteobacteria</taxon>
        <taxon>Hyphomicrobiales</taxon>
        <taxon>Aurantimonadaceae</taxon>
        <taxon>Aureimonas</taxon>
    </lineage>
</organism>
<name>A0A175RF30_9HYPH</name>
<keyword evidence="4 6" id="KW-1133">Transmembrane helix</keyword>
<dbReference type="GO" id="GO:0022857">
    <property type="term" value="F:transmembrane transporter activity"/>
    <property type="evidence" value="ECO:0007669"/>
    <property type="project" value="InterPro"/>
</dbReference>
<evidence type="ECO:0000256" key="2">
    <source>
        <dbReference type="ARBA" id="ARBA00022448"/>
    </source>
</evidence>